<feature type="transmembrane region" description="Helical" evidence="7">
    <location>
        <begin position="333"/>
        <end position="358"/>
    </location>
</feature>
<evidence type="ECO:0000259" key="8">
    <source>
        <dbReference type="PROSITE" id="PS50850"/>
    </source>
</evidence>
<feature type="transmembrane region" description="Helical" evidence="7">
    <location>
        <begin position="117"/>
        <end position="140"/>
    </location>
</feature>
<evidence type="ECO:0000313" key="9">
    <source>
        <dbReference type="EMBL" id="SAK84886.1"/>
    </source>
</evidence>
<feature type="transmembrane region" description="Helical" evidence="7">
    <location>
        <begin position="309"/>
        <end position="327"/>
    </location>
</feature>
<dbReference type="SUPFAM" id="SSF103473">
    <property type="entry name" value="MFS general substrate transporter"/>
    <property type="match status" value="1"/>
</dbReference>
<dbReference type="STRING" id="1777141.AWB80_05701"/>
<dbReference type="InterPro" id="IPR036259">
    <property type="entry name" value="MFS_trans_sf"/>
</dbReference>
<keyword evidence="6 7" id="KW-0472">Membrane</keyword>
<organism evidence="9 10">
    <name type="scientific">Caballeronia pedi</name>
    <dbReference type="NCBI Taxonomy" id="1777141"/>
    <lineage>
        <taxon>Bacteria</taxon>
        <taxon>Pseudomonadati</taxon>
        <taxon>Pseudomonadota</taxon>
        <taxon>Betaproteobacteria</taxon>
        <taxon>Burkholderiales</taxon>
        <taxon>Burkholderiaceae</taxon>
        <taxon>Caballeronia</taxon>
    </lineage>
</organism>
<dbReference type="Gene3D" id="1.20.1250.20">
    <property type="entry name" value="MFS general substrate transporter like domains"/>
    <property type="match status" value="2"/>
</dbReference>
<reference evidence="9" key="1">
    <citation type="submission" date="2016-01" db="EMBL/GenBank/DDBJ databases">
        <authorList>
            <person name="Peeters C."/>
        </authorList>
    </citation>
    <scope>NUCLEOTIDE SEQUENCE [LARGE SCALE GENOMIC DNA]</scope>
    <source>
        <strain evidence="9">LMG 29323</strain>
    </source>
</reference>
<name>A0A158CSL6_9BURK</name>
<feature type="transmembrane region" description="Helical" evidence="7">
    <location>
        <begin position="192"/>
        <end position="209"/>
    </location>
</feature>
<comment type="subcellular location">
    <subcellularLocation>
        <location evidence="1">Cell membrane</location>
        <topology evidence="1">Multi-pass membrane protein</topology>
    </subcellularLocation>
</comment>
<feature type="transmembrane region" description="Helical" evidence="7">
    <location>
        <begin position="152"/>
        <end position="172"/>
    </location>
</feature>
<keyword evidence="5 7" id="KW-1133">Transmembrane helix</keyword>
<dbReference type="Proteomes" id="UP000054911">
    <property type="component" value="Unassembled WGS sequence"/>
</dbReference>
<evidence type="ECO:0000256" key="5">
    <source>
        <dbReference type="ARBA" id="ARBA00022989"/>
    </source>
</evidence>
<feature type="transmembrane region" description="Helical" evidence="7">
    <location>
        <begin position="87"/>
        <end position="105"/>
    </location>
</feature>
<dbReference type="InterPro" id="IPR005828">
    <property type="entry name" value="MFS_sugar_transport-like"/>
</dbReference>
<dbReference type="EMBL" id="FCOE02000025">
    <property type="protein sequence ID" value="SAK84886.1"/>
    <property type="molecule type" value="Genomic_DNA"/>
</dbReference>
<dbReference type="OrthoDB" id="6766492at2"/>
<gene>
    <name evidence="9" type="ORF">AWB80_05701</name>
</gene>
<evidence type="ECO:0000256" key="4">
    <source>
        <dbReference type="ARBA" id="ARBA00022692"/>
    </source>
</evidence>
<comment type="caution">
    <text evidence="9">The sequence shown here is derived from an EMBL/GenBank/DDBJ whole genome shotgun (WGS) entry which is preliminary data.</text>
</comment>
<dbReference type="InterPro" id="IPR020846">
    <property type="entry name" value="MFS_dom"/>
</dbReference>
<dbReference type="FunFam" id="1.20.1250.20:FF:000001">
    <property type="entry name" value="Dicarboxylate MFS transporter"/>
    <property type="match status" value="1"/>
</dbReference>
<dbReference type="PANTHER" id="PTHR43045:SF1">
    <property type="entry name" value="SHIKIMATE TRANSPORTER"/>
    <property type="match status" value="1"/>
</dbReference>
<feature type="transmembrane region" description="Helical" evidence="7">
    <location>
        <begin position="51"/>
        <end position="75"/>
    </location>
</feature>
<evidence type="ECO:0000313" key="10">
    <source>
        <dbReference type="Proteomes" id="UP000054911"/>
    </source>
</evidence>
<evidence type="ECO:0000256" key="7">
    <source>
        <dbReference type="SAM" id="Phobius"/>
    </source>
</evidence>
<keyword evidence="10" id="KW-1185">Reference proteome</keyword>
<dbReference type="Pfam" id="PF00083">
    <property type="entry name" value="Sugar_tr"/>
    <property type="match status" value="1"/>
</dbReference>
<sequence>MTQAIVHTRQPGRAATAAFIGTMIEWYDFYIYATAAALVFGELYFPSGDRFVSTMASFATFAVGFFARPLGGIVFGHLGDRIGRKKALMTTLMMMGVATVGVGLLPEYSKVGMLAPALLVLLRVVQGIAVGGEWGGAVLMAGEHAPEGRRTFFASFAQLGSPAGLILSLIAFRAVTSMDKADFMSWGWRLPFLASAVLLIVGVVIRLGVNESPEFARVKESNRTAKLPIAEVFSSAWGLVLLCIGANTIGIAGVYFTNTFMIAYTTQYVGVTRSLILDCLFAVAIIQLISQPIAAWLAERMGGARFLKLTALLAMISPYPMFVLVQSGSAVPMVIGIAIAVICMASFYSVIAGFVSGIFPTRVRYSGISLAYQVCGAIAGGLTPLVGTWLAHRYTGQWWPLAVFYTCLAGVSLLCIVALDARRATHAEQAESVGAM</sequence>
<protein>
    <submittedName>
        <fullName evidence="9">Major facilitator transporter</fullName>
    </submittedName>
</protein>
<keyword evidence="3" id="KW-1003">Cell membrane</keyword>
<keyword evidence="4 7" id="KW-0812">Transmembrane</keyword>
<dbReference type="PROSITE" id="PS50850">
    <property type="entry name" value="MFS"/>
    <property type="match status" value="1"/>
</dbReference>
<feature type="transmembrane region" description="Helical" evidence="7">
    <location>
        <begin position="229"/>
        <end position="255"/>
    </location>
</feature>
<dbReference type="GO" id="GO:0022857">
    <property type="term" value="F:transmembrane transporter activity"/>
    <property type="evidence" value="ECO:0007669"/>
    <property type="project" value="InterPro"/>
</dbReference>
<feature type="transmembrane region" description="Helical" evidence="7">
    <location>
        <begin position="370"/>
        <end position="392"/>
    </location>
</feature>
<feature type="domain" description="Major facilitator superfamily (MFS) profile" evidence="8">
    <location>
        <begin position="14"/>
        <end position="424"/>
    </location>
</feature>
<keyword evidence="2" id="KW-0813">Transport</keyword>
<dbReference type="Pfam" id="PF07690">
    <property type="entry name" value="MFS_1"/>
    <property type="match status" value="1"/>
</dbReference>
<dbReference type="PANTHER" id="PTHR43045">
    <property type="entry name" value="SHIKIMATE TRANSPORTER"/>
    <property type="match status" value="1"/>
</dbReference>
<evidence type="ECO:0000256" key="3">
    <source>
        <dbReference type="ARBA" id="ARBA00022475"/>
    </source>
</evidence>
<feature type="transmembrane region" description="Helical" evidence="7">
    <location>
        <begin position="398"/>
        <end position="419"/>
    </location>
</feature>
<dbReference type="RefSeq" id="WP_061178052.1">
    <property type="nucleotide sequence ID" value="NZ_FCOE02000025.1"/>
</dbReference>
<dbReference type="GO" id="GO:0005886">
    <property type="term" value="C:plasma membrane"/>
    <property type="evidence" value="ECO:0007669"/>
    <property type="project" value="UniProtKB-SubCell"/>
</dbReference>
<evidence type="ECO:0000256" key="1">
    <source>
        <dbReference type="ARBA" id="ARBA00004651"/>
    </source>
</evidence>
<evidence type="ECO:0000256" key="6">
    <source>
        <dbReference type="ARBA" id="ARBA00023136"/>
    </source>
</evidence>
<proteinExistence type="predicted"/>
<accession>A0A158CSL6</accession>
<feature type="transmembrane region" description="Helical" evidence="7">
    <location>
        <begin position="275"/>
        <end position="297"/>
    </location>
</feature>
<dbReference type="CDD" id="cd17369">
    <property type="entry name" value="MFS_ShiA_like"/>
    <property type="match status" value="1"/>
</dbReference>
<dbReference type="AlphaFoldDB" id="A0A158CSL6"/>
<dbReference type="InterPro" id="IPR011701">
    <property type="entry name" value="MFS"/>
</dbReference>
<evidence type="ECO:0000256" key="2">
    <source>
        <dbReference type="ARBA" id="ARBA00022448"/>
    </source>
</evidence>